<dbReference type="AlphaFoldDB" id="A0A4R6TCJ5"/>
<sequence length="115" mass="13281">MKYESYNFQSKEEVNELLSSNNNDEIISALVGAINGIEDRVFLEDICCRFVNHEDFWVSKTAISSLGDIARIYKFIDLEKIIPILQKNKRENLKPVIDEVISDIKIFTKGNSYEC</sequence>
<evidence type="ECO:0000313" key="2">
    <source>
        <dbReference type="Proteomes" id="UP000295390"/>
    </source>
</evidence>
<organism evidence="1 2">
    <name type="scientific">Tenacibaculum caenipelagi</name>
    <dbReference type="NCBI Taxonomy" id="1325435"/>
    <lineage>
        <taxon>Bacteria</taxon>
        <taxon>Pseudomonadati</taxon>
        <taxon>Bacteroidota</taxon>
        <taxon>Flavobacteriia</taxon>
        <taxon>Flavobacteriales</taxon>
        <taxon>Flavobacteriaceae</taxon>
        <taxon>Tenacibaculum</taxon>
    </lineage>
</organism>
<protein>
    <recommendedName>
        <fullName evidence="3">HEAT repeat protein</fullName>
    </recommendedName>
</protein>
<dbReference type="InterPro" id="IPR049796">
    <property type="entry name" value="CdiI_Ct-like"/>
</dbReference>
<keyword evidence="2" id="KW-1185">Reference proteome</keyword>
<dbReference type="CDD" id="cd20694">
    <property type="entry name" value="CdiI_Ct-like"/>
    <property type="match status" value="1"/>
</dbReference>
<accession>A0A4R6TCJ5</accession>
<gene>
    <name evidence="1" type="ORF">DFQ07_2674</name>
</gene>
<evidence type="ECO:0000313" key="1">
    <source>
        <dbReference type="EMBL" id="TDQ22657.1"/>
    </source>
</evidence>
<dbReference type="EMBL" id="SNYH01000006">
    <property type="protein sequence ID" value="TDQ22657.1"/>
    <property type="molecule type" value="Genomic_DNA"/>
</dbReference>
<dbReference type="OrthoDB" id="1454357at2"/>
<comment type="caution">
    <text evidence="1">The sequence shown here is derived from an EMBL/GenBank/DDBJ whole genome shotgun (WGS) entry which is preliminary data.</text>
</comment>
<evidence type="ECO:0008006" key="3">
    <source>
        <dbReference type="Google" id="ProtNLM"/>
    </source>
</evidence>
<proteinExistence type="predicted"/>
<dbReference type="Proteomes" id="UP000295390">
    <property type="component" value="Unassembled WGS sequence"/>
</dbReference>
<dbReference type="RefSeq" id="WP_133537555.1">
    <property type="nucleotide sequence ID" value="NZ_SNYH01000006.1"/>
</dbReference>
<name>A0A4R6TCJ5_9FLAO</name>
<reference evidence="1 2" key="1">
    <citation type="submission" date="2019-03" db="EMBL/GenBank/DDBJ databases">
        <title>Genomic Encyclopedia of Type Strains, Phase III (KMG-III): the genomes of soil and plant-associated and newly described type strains.</title>
        <authorList>
            <person name="Whitman W."/>
        </authorList>
    </citation>
    <scope>NUCLEOTIDE SEQUENCE [LARGE SCALE GENOMIC DNA]</scope>
    <source>
        <strain evidence="1 2">CECT 8283</strain>
    </source>
</reference>